<evidence type="ECO:0000313" key="1">
    <source>
        <dbReference type="EMBL" id="MEQ6355069.1"/>
    </source>
</evidence>
<accession>A0ABV1MSH9</accession>
<protein>
    <submittedName>
        <fullName evidence="1">Uncharacterized protein</fullName>
    </submittedName>
</protein>
<reference evidence="1 2" key="1">
    <citation type="submission" date="2024-06" db="EMBL/GenBank/DDBJ databases">
        <title>Lysinibacillus zambalefons sp. nov., a Novel Firmicute Isolated from the Poon Bato Zambales Hyperalkaline Spring.</title>
        <authorList>
            <person name="Aja J.A."/>
            <person name="Lazaro J.E.H."/>
            <person name="Llorin L.D."/>
            <person name="Lim K.R."/>
            <person name="Teodosio J."/>
            <person name="Dalisay D.S."/>
        </authorList>
    </citation>
    <scope>NUCLEOTIDE SEQUENCE [LARGE SCALE GENOMIC DNA]</scope>
    <source>
        <strain evidence="1 2">M3</strain>
    </source>
</reference>
<proteinExistence type="predicted"/>
<organism evidence="1 2">
    <name type="scientific">Lysinibacillus zambalensis</name>
    <dbReference type="NCBI Taxonomy" id="3160866"/>
    <lineage>
        <taxon>Bacteria</taxon>
        <taxon>Bacillati</taxon>
        <taxon>Bacillota</taxon>
        <taxon>Bacilli</taxon>
        <taxon>Bacillales</taxon>
        <taxon>Bacillaceae</taxon>
        <taxon>Lysinibacillus</taxon>
    </lineage>
</organism>
<name>A0ABV1MSH9_9BACI</name>
<dbReference type="Proteomes" id="UP001478862">
    <property type="component" value="Unassembled WGS sequence"/>
</dbReference>
<gene>
    <name evidence="1" type="ORF">ABNX05_10620</name>
</gene>
<sequence length="46" mass="5150">MSFARKRECNVAAAAGFVCAKAKRQQQQVLVLFVRKQSDSNNVLTH</sequence>
<dbReference type="RefSeq" id="WP_349659700.1">
    <property type="nucleotide sequence ID" value="NZ_JBEGDG010000006.1"/>
</dbReference>
<comment type="caution">
    <text evidence="1">The sequence shown here is derived from an EMBL/GenBank/DDBJ whole genome shotgun (WGS) entry which is preliminary data.</text>
</comment>
<evidence type="ECO:0000313" key="2">
    <source>
        <dbReference type="Proteomes" id="UP001478862"/>
    </source>
</evidence>
<dbReference type="EMBL" id="JBEGDG010000006">
    <property type="protein sequence ID" value="MEQ6355069.1"/>
    <property type="molecule type" value="Genomic_DNA"/>
</dbReference>
<keyword evidence="2" id="KW-1185">Reference proteome</keyword>